<dbReference type="Proteomes" id="UP000289952">
    <property type="component" value="Chromosome"/>
</dbReference>
<dbReference type="NCBIfam" id="TIGR00082">
    <property type="entry name" value="rbfA"/>
    <property type="match status" value="1"/>
</dbReference>
<evidence type="ECO:0000256" key="1">
    <source>
        <dbReference type="ARBA" id="ARBA00022517"/>
    </source>
</evidence>
<evidence type="ECO:0000313" key="4">
    <source>
        <dbReference type="Proteomes" id="UP000289952"/>
    </source>
</evidence>
<comment type="similarity">
    <text evidence="2">Belongs to the RbfA family.</text>
</comment>
<dbReference type="AlphaFoldDB" id="A0A449ACT0"/>
<evidence type="ECO:0000256" key="2">
    <source>
        <dbReference type="HAMAP-Rule" id="MF_00003"/>
    </source>
</evidence>
<dbReference type="InterPro" id="IPR015946">
    <property type="entry name" value="KH_dom-like_a/b"/>
</dbReference>
<dbReference type="InterPro" id="IPR000238">
    <property type="entry name" value="RbfA"/>
</dbReference>
<dbReference type="GO" id="GO:0030490">
    <property type="term" value="P:maturation of SSU-rRNA"/>
    <property type="evidence" value="ECO:0007669"/>
    <property type="project" value="UniProtKB-UniRule"/>
</dbReference>
<protein>
    <recommendedName>
        <fullName evidence="2">Ribosome-binding factor A</fullName>
    </recommendedName>
</protein>
<dbReference type="PROSITE" id="PS01319">
    <property type="entry name" value="RBFA"/>
    <property type="match status" value="1"/>
</dbReference>
<keyword evidence="4" id="KW-1185">Reference proteome</keyword>
<accession>A0A449ACT0</accession>
<gene>
    <name evidence="3" type="primary">MCYN0307</name>
    <name evidence="2" type="synonym">rbfA</name>
    <name evidence="3" type="ORF">NCTC10118_00154</name>
</gene>
<dbReference type="InterPro" id="IPR020053">
    <property type="entry name" value="Ribosome-bd_factorA_CS"/>
</dbReference>
<dbReference type="HAMAP" id="MF_00003">
    <property type="entry name" value="RbfA"/>
    <property type="match status" value="1"/>
</dbReference>
<dbReference type="RefSeq" id="WP_129621029.1">
    <property type="nucleotide sequence ID" value="NZ_LR214972.1"/>
</dbReference>
<comment type="function">
    <text evidence="2">One of several proteins that assist in the late maturation steps of the functional core of the 30S ribosomal subunit. Associates with free 30S ribosomal subunits (but not with 30S subunits that are part of 70S ribosomes or polysomes). Required for efficient processing of 16S rRNA. May interact with the 5'-terminal helix region of 16S rRNA.</text>
</comment>
<evidence type="ECO:0000313" key="3">
    <source>
        <dbReference type="EMBL" id="VEU62829.1"/>
    </source>
</evidence>
<organism evidence="3 4">
    <name type="scientific">Mycoplasmopsis bovirhinis</name>
    <dbReference type="NCBI Taxonomy" id="29553"/>
    <lineage>
        <taxon>Bacteria</taxon>
        <taxon>Bacillati</taxon>
        <taxon>Mycoplasmatota</taxon>
        <taxon>Mycoplasmoidales</taxon>
        <taxon>Metamycoplasmataceae</taxon>
        <taxon>Mycoplasmopsis</taxon>
    </lineage>
</organism>
<dbReference type="PANTHER" id="PTHR33515">
    <property type="entry name" value="RIBOSOME-BINDING FACTOR A, CHLOROPLASTIC-RELATED"/>
    <property type="match status" value="1"/>
</dbReference>
<keyword evidence="2" id="KW-0963">Cytoplasm</keyword>
<dbReference type="OrthoDB" id="384689at2"/>
<dbReference type="InterPro" id="IPR023799">
    <property type="entry name" value="RbfA_dom_sf"/>
</dbReference>
<name>A0A449ACT0_9BACT</name>
<proteinExistence type="inferred from homology"/>
<dbReference type="Gene3D" id="3.30.300.20">
    <property type="match status" value="1"/>
</dbReference>
<keyword evidence="1 2" id="KW-0690">Ribosome biogenesis</keyword>
<sequence length="114" mass="13047">MNLINLRKKENQIQQLIASILAYDLDNVNIINPVVMEAKLSSDLSLVKVYVNFEKNEKKGIIALNNASGFVRKLLAKSLDWRKVPEVRFYLDTVSKTGSQIDKILQQLKDENNE</sequence>
<dbReference type="GO" id="GO:0043024">
    <property type="term" value="F:ribosomal small subunit binding"/>
    <property type="evidence" value="ECO:0007669"/>
    <property type="project" value="TreeGrafter"/>
</dbReference>
<comment type="subunit">
    <text evidence="2">Monomer. Binds 30S ribosomal subunits, but not 50S ribosomal subunits or 70S ribosomes.</text>
</comment>
<dbReference type="Pfam" id="PF02033">
    <property type="entry name" value="RBFA"/>
    <property type="match status" value="1"/>
</dbReference>
<dbReference type="PANTHER" id="PTHR33515:SF1">
    <property type="entry name" value="RIBOSOME-BINDING FACTOR A, CHLOROPLASTIC-RELATED"/>
    <property type="match status" value="1"/>
</dbReference>
<reference evidence="3 4" key="1">
    <citation type="submission" date="2019-01" db="EMBL/GenBank/DDBJ databases">
        <authorList>
            <consortium name="Pathogen Informatics"/>
        </authorList>
    </citation>
    <scope>NUCLEOTIDE SEQUENCE [LARGE SCALE GENOMIC DNA]</scope>
    <source>
        <strain evidence="3 4">NCTC10118</strain>
    </source>
</reference>
<dbReference type="GO" id="GO:0005829">
    <property type="term" value="C:cytosol"/>
    <property type="evidence" value="ECO:0007669"/>
    <property type="project" value="TreeGrafter"/>
</dbReference>
<dbReference type="SUPFAM" id="SSF89919">
    <property type="entry name" value="Ribosome-binding factor A, RbfA"/>
    <property type="match status" value="1"/>
</dbReference>
<comment type="subcellular location">
    <subcellularLocation>
        <location evidence="2">Cytoplasm</location>
    </subcellularLocation>
</comment>
<dbReference type="EMBL" id="LR214972">
    <property type="protein sequence ID" value="VEU62829.1"/>
    <property type="molecule type" value="Genomic_DNA"/>
</dbReference>